<keyword evidence="1" id="KW-0732">Signal</keyword>
<dbReference type="STRING" id="686832.A0A0C3C9L4"/>
<sequence length="305" mass="34511">MAFPLSLLPFELVLEIIGFATCPDAENTISRRHIYQTAKSLALVSHGFRQVAMTQLLHTVIFNKQETINLFLRTLQQQKHFAATGSLLRLDYTELVHRIWSTECYEPFVQQPTSYFQDYSLLHDILSRADSLGFHFGSLHLLYEGLGGAFSDRLENWRCSRVTFAGDVVRWNSITSTRVGVSFLQRITHLTIWVPNDDITTPPSCPGAIPNWVRRVPFELMPNLTHFAFTLVGSPGSQTIPLLVYTLPNSSHHYQEGSTLFRTWATSPDPFSYGYIHALDVAHPSTSPSIPNAQWELAFFRGPGI</sequence>
<protein>
    <recommendedName>
        <fullName evidence="4">F-box domain-containing protein</fullName>
    </recommendedName>
</protein>
<dbReference type="OrthoDB" id="2606310at2759"/>
<gene>
    <name evidence="2" type="ORF">M413DRAFT_28761</name>
</gene>
<dbReference type="EMBL" id="KN831783">
    <property type="protein sequence ID" value="KIM40266.1"/>
    <property type="molecule type" value="Genomic_DNA"/>
</dbReference>
<evidence type="ECO:0000313" key="2">
    <source>
        <dbReference type="EMBL" id="KIM40266.1"/>
    </source>
</evidence>
<name>A0A0C3C9L4_HEBCY</name>
<dbReference type="Proteomes" id="UP000053424">
    <property type="component" value="Unassembled WGS sequence"/>
</dbReference>
<dbReference type="HOGENOM" id="CLU_888638_0_0_1"/>
<feature type="signal peptide" evidence="1">
    <location>
        <begin position="1"/>
        <end position="18"/>
    </location>
</feature>
<evidence type="ECO:0000256" key="1">
    <source>
        <dbReference type="SAM" id="SignalP"/>
    </source>
</evidence>
<evidence type="ECO:0000313" key="3">
    <source>
        <dbReference type="Proteomes" id="UP000053424"/>
    </source>
</evidence>
<accession>A0A0C3C9L4</accession>
<evidence type="ECO:0008006" key="4">
    <source>
        <dbReference type="Google" id="ProtNLM"/>
    </source>
</evidence>
<proteinExistence type="predicted"/>
<dbReference type="AlphaFoldDB" id="A0A0C3C9L4"/>
<reference evidence="2 3" key="1">
    <citation type="submission" date="2014-04" db="EMBL/GenBank/DDBJ databases">
        <authorList>
            <consortium name="DOE Joint Genome Institute"/>
            <person name="Kuo A."/>
            <person name="Gay G."/>
            <person name="Dore J."/>
            <person name="Kohler A."/>
            <person name="Nagy L.G."/>
            <person name="Floudas D."/>
            <person name="Copeland A."/>
            <person name="Barry K.W."/>
            <person name="Cichocki N."/>
            <person name="Veneault-Fourrey C."/>
            <person name="LaButti K."/>
            <person name="Lindquist E.A."/>
            <person name="Lipzen A."/>
            <person name="Lundell T."/>
            <person name="Morin E."/>
            <person name="Murat C."/>
            <person name="Sun H."/>
            <person name="Tunlid A."/>
            <person name="Henrissat B."/>
            <person name="Grigoriev I.V."/>
            <person name="Hibbett D.S."/>
            <person name="Martin F."/>
            <person name="Nordberg H.P."/>
            <person name="Cantor M.N."/>
            <person name="Hua S.X."/>
        </authorList>
    </citation>
    <scope>NUCLEOTIDE SEQUENCE [LARGE SCALE GENOMIC DNA]</scope>
    <source>
        <strain evidence="3">h7</strain>
    </source>
</reference>
<organism evidence="2 3">
    <name type="scientific">Hebeloma cylindrosporum</name>
    <dbReference type="NCBI Taxonomy" id="76867"/>
    <lineage>
        <taxon>Eukaryota</taxon>
        <taxon>Fungi</taxon>
        <taxon>Dikarya</taxon>
        <taxon>Basidiomycota</taxon>
        <taxon>Agaricomycotina</taxon>
        <taxon>Agaricomycetes</taxon>
        <taxon>Agaricomycetidae</taxon>
        <taxon>Agaricales</taxon>
        <taxon>Agaricineae</taxon>
        <taxon>Hymenogastraceae</taxon>
        <taxon>Hebeloma</taxon>
    </lineage>
</organism>
<feature type="chain" id="PRO_5002173069" description="F-box domain-containing protein" evidence="1">
    <location>
        <begin position="19"/>
        <end position="305"/>
    </location>
</feature>
<reference evidence="3" key="2">
    <citation type="submission" date="2015-01" db="EMBL/GenBank/DDBJ databases">
        <title>Evolutionary Origins and Diversification of the Mycorrhizal Mutualists.</title>
        <authorList>
            <consortium name="DOE Joint Genome Institute"/>
            <consortium name="Mycorrhizal Genomics Consortium"/>
            <person name="Kohler A."/>
            <person name="Kuo A."/>
            <person name="Nagy L.G."/>
            <person name="Floudas D."/>
            <person name="Copeland A."/>
            <person name="Barry K.W."/>
            <person name="Cichocki N."/>
            <person name="Veneault-Fourrey C."/>
            <person name="LaButti K."/>
            <person name="Lindquist E.A."/>
            <person name="Lipzen A."/>
            <person name="Lundell T."/>
            <person name="Morin E."/>
            <person name="Murat C."/>
            <person name="Riley R."/>
            <person name="Ohm R."/>
            <person name="Sun H."/>
            <person name="Tunlid A."/>
            <person name="Henrissat B."/>
            <person name="Grigoriev I.V."/>
            <person name="Hibbett D.S."/>
            <person name="Martin F."/>
        </authorList>
    </citation>
    <scope>NUCLEOTIDE SEQUENCE [LARGE SCALE GENOMIC DNA]</scope>
    <source>
        <strain evidence="3">h7</strain>
    </source>
</reference>
<keyword evidence="3" id="KW-1185">Reference proteome</keyword>